<evidence type="ECO:0000256" key="1">
    <source>
        <dbReference type="SAM" id="MobiDB-lite"/>
    </source>
</evidence>
<evidence type="ECO:0000313" key="2">
    <source>
        <dbReference type="EMBL" id="CAE7751833.1"/>
    </source>
</evidence>
<organism evidence="2 3">
    <name type="scientific">Symbiodinium necroappetens</name>
    <dbReference type="NCBI Taxonomy" id="1628268"/>
    <lineage>
        <taxon>Eukaryota</taxon>
        <taxon>Sar</taxon>
        <taxon>Alveolata</taxon>
        <taxon>Dinophyceae</taxon>
        <taxon>Suessiales</taxon>
        <taxon>Symbiodiniaceae</taxon>
        <taxon>Symbiodinium</taxon>
    </lineage>
</organism>
<dbReference type="OrthoDB" id="10313150at2759"/>
<dbReference type="Proteomes" id="UP000601435">
    <property type="component" value="Unassembled WGS sequence"/>
</dbReference>
<accession>A0A812XME1</accession>
<dbReference type="EMBL" id="CAJNJA010038919">
    <property type="protein sequence ID" value="CAE7751833.1"/>
    <property type="molecule type" value="Genomic_DNA"/>
</dbReference>
<proteinExistence type="predicted"/>
<feature type="region of interest" description="Disordered" evidence="1">
    <location>
        <begin position="22"/>
        <end position="44"/>
    </location>
</feature>
<protein>
    <submittedName>
        <fullName evidence="2">Uncharacterized protein</fullName>
    </submittedName>
</protein>
<name>A0A812XME1_9DINO</name>
<reference evidence="2" key="1">
    <citation type="submission" date="2021-02" db="EMBL/GenBank/DDBJ databases">
        <authorList>
            <person name="Dougan E. K."/>
            <person name="Rhodes N."/>
            <person name="Thang M."/>
            <person name="Chan C."/>
        </authorList>
    </citation>
    <scope>NUCLEOTIDE SEQUENCE</scope>
</reference>
<gene>
    <name evidence="2" type="ORF">SNEC2469_LOCUS21803</name>
</gene>
<dbReference type="AlphaFoldDB" id="A0A812XME1"/>
<keyword evidence="3" id="KW-1185">Reference proteome</keyword>
<evidence type="ECO:0000313" key="3">
    <source>
        <dbReference type="Proteomes" id="UP000601435"/>
    </source>
</evidence>
<sequence>MLFCTLEDRIFQLRTQACKTQGLTRPAPSADGSQPYREGPRKGQVNLSKDTATKRLLHPPSDVINGDVLNFMPVIHIVEHDSAAAWHRHCSACWPTFVCKQGASGIVSFLLKARGLLLVPVGLCCWMGITGSCMETTQ</sequence>
<comment type="caution">
    <text evidence="2">The sequence shown here is derived from an EMBL/GenBank/DDBJ whole genome shotgun (WGS) entry which is preliminary data.</text>
</comment>